<dbReference type="Pfam" id="PF02237">
    <property type="entry name" value="BPL_C"/>
    <property type="match status" value="1"/>
</dbReference>
<keyword evidence="4" id="KW-0092">Biotin</keyword>
<keyword evidence="1 8" id="KW-0436">Ligase</keyword>
<sequence>MKLNQAVIAQALTQGQALVFEEIDSTNEYLLTHHKTLPSGSLCVAEMQTAGRGRRGRQWYSPESQNVYFSMLWHYPTVEIPQLSSLSLVVAVIIAETFQALNVPNIQIKWPNDIYHQGKKMGGILIESRMDKSGIYLVIGIGLNLGMQQVDEKVVTQAWSDLSDYQLDRSQLVAELAQRLQTALSSYPQTAFAPYIERWQTFDIFRNQAVRLITENAEIHGISLGINEKGELLLQQGEIIRCFSVGEISLRSSC</sequence>
<dbReference type="EC" id="6.3.4.15" evidence="5"/>
<dbReference type="GO" id="GO:0004077">
    <property type="term" value="F:biotin--[biotin carboxyl-carrier protein] ligase activity"/>
    <property type="evidence" value="ECO:0007669"/>
    <property type="project" value="UniProtKB-EC"/>
</dbReference>
<dbReference type="EMBL" id="PTPX01000011">
    <property type="protein sequence ID" value="RAL18903.1"/>
    <property type="molecule type" value="Genomic_DNA"/>
</dbReference>
<comment type="catalytic activity">
    <reaction evidence="6">
        <text>biotin + L-lysyl-[protein] + ATP = N(6)-biotinyl-L-lysyl-[protein] + AMP + diphosphate + H(+)</text>
        <dbReference type="Rhea" id="RHEA:11756"/>
        <dbReference type="Rhea" id="RHEA-COMP:9752"/>
        <dbReference type="Rhea" id="RHEA-COMP:10505"/>
        <dbReference type="ChEBI" id="CHEBI:15378"/>
        <dbReference type="ChEBI" id="CHEBI:29969"/>
        <dbReference type="ChEBI" id="CHEBI:30616"/>
        <dbReference type="ChEBI" id="CHEBI:33019"/>
        <dbReference type="ChEBI" id="CHEBI:57586"/>
        <dbReference type="ChEBI" id="CHEBI:83144"/>
        <dbReference type="ChEBI" id="CHEBI:456215"/>
        <dbReference type="EC" id="6.3.4.15"/>
    </reaction>
</comment>
<dbReference type="Pfam" id="PF03099">
    <property type="entry name" value="BPL_LplA_LipB"/>
    <property type="match status" value="1"/>
</dbReference>
<feature type="domain" description="BPL/LPL catalytic" evidence="7">
    <location>
        <begin position="12"/>
        <end position="192"/>
    </location>
</feature>
<evidence type="ECO:0000256" key="5">
    <source>
        <dbReference type="ARBA" id="ARBA00024227"/>
    </source>
</evidence>
<dbReference type="InterPro" id="IPR008988">
    <property type="entry name" value="Transcriptional_repressor_C"/>
</dbReference>
<dbReference type="GO" id="GO:0005524">
    <property type="term" value="F:ATP binding"/>
    <property type="evidence" value="ECO:0007669"/>
    <property type="project" value="UniProtKB-KW"/>
</dbReference>
<dbReference type="AlphaFoldDB" id="A0A328BXK4"/>
<dbReference type="RefSeq" id="WP_111749825.1">
    <property type="nucleotide sequence ID" value="NZ_PTPX01000011.1"/>
</dbReference>
<evidence type="ECO:0000313" key="9">
    <source>
        <dbReference type="Proteomes" id="UP000248689"/>
    </source>
</evidence>
<name>A0A328BXK4_9PAST</name>
<evidence type="ECO:0000256" key="1">
    <source>
        <dbReference type="ARBA" id="ARBA00022598"/>
    </source>
</evidence>
<accession>A0A328BXK4</accession>
<dbReference type="InterPro" id="IPR003142">
    <property type="entry name" value="BPL_C"/>
</dbReference>
<protein>
    <recommendedName>
        <fullName evidence="5">biotin--[biotin carboxyl-carrier protein] ligase</fullName>
        <ecNumber evidence="5">6.3.4.15</ecNumber>
    </recommendedName>
</protein>
<gene>
    <name evidence="8" type="ORF">C5N92_05340</name>
</gene>
<keyword evidence="3" id="KW-0067">ATP-binding</keyword>
<evidence type="ECO:0000313" key="8">
    <source>
        <dbReference type="EMBL" id="RAL18903.1"/>
    </source>
</evidence>
<dbReference type="Gene3D" id="2.30.30.100">
    <property type="match status" value="1"/>
</dbReference>
<evidence type="ECO:0000256" key="2">
    <source>
        <dbReference type="ARBA" id="ARBA00022741"/>
    </source>
</evidence>
<dbReference type="InterPro" id="IPR004143">
    <property type="entry name" value="BPL_LPL_catalytic"/>
</dbReference>
<evidence type="ECO:0000256" key="4">
    <source>
        <dbReference type="ARBA" id="ARBA00023267"/>
    </source>
</evidence>
<dbReference type="InterPro" id="IPR045864">
    <property type="entry name" value="aa-tRNA-synth_II/BPL/LPL"/>
</dbReference>
<evidence type="ECO:0000256" key="3">
    <source>
        <dbReference type="ARBA" id="ARBA00022840"/>
    </source>
</evidence>
<dbReference type="CDD" id="cd16442">
    <property type="entry name" value="BPL"/>
    <property type="match status" value="1"/>
</dbReference>
<dbReference type="SUPFAM" id="SSF55681">
    <property type="entry name" value="Class II aaRS and biotin synthetases"/>
    <property type="match status" value="1"/>
</dbReference>
<dbReference type="PANTHER" id="PTHR12835:SF5">
    <property type="entry name" value="BIOTIN--PROTEIN LIGASE"/>
    <property type="match status" value="1"/>
</dbReference>
<dbReference type="SUPFAM" id="SSF50037">
    <property type="entry name" value="C-terminal domain of transcriptional repressors"/>
    <property type="match status" value="1"/>
</dbReference>
<reference evidence="9" key="1">
    <citation type="submission" date="2018-02" db="EMBL/GenBank/DDBJ databases">
        <title>Glaesserella australis sp. nov., isolated from the lungs of pigs.</title>
        <authorList>
            <person name="Turni C."/>
            <person name="Christensen H."/>
        </authorList>
    </citation>
    <scope>NUCLEOTIDE SEQUENCE [LARGE SCALE GENOMIC DNA]</scope>
    <source>
        <strain evidence="9">HS4635</strain>
    </source>
</reference>
<dbReference type="Proteomes" id="UP000248689">
    <property type="component" value="Unassembled WGS sequence"/>
</dbReference>
<dbReference type="Gene3D" id="3.30.930.10">
    <property type="entry name" value="Bira Bifunctional Protein, Domain 2"/>
    <property type="match status" value="1"/>
</dbReference>
<dbReference type="OrthoDB" id="9807064at2"/>
<dbReference type="NCBIfam" id="TIGR00121">
    <property type="entry name" value="birA_ligase"/>
    <property type="match status" value="1"/>
</dbReference>
<proteinExistence type="predicted"/>
<organism evidence="8 9">
    <name type="scientific">Glaesserella australis</name>
    <dbReference type="NCBI Taxonomy" id="2094024"/>
    <lineage>
        <taxon>Bacteria</taxon>
        <taxon>Pseudomonadati</taxon>
        <taxon>Pseudomonadota</taxon>
        <taxon>Gammaproteobacteria</taxon>
        <taxon>Pasteurellales</taxon>
        <taxon>Pasteurellaceae</taxon>
        <taxon>Glaesserella</taxon>
    </lineage>
</organism>
<dbReference type="PANTHER" id="PTHR12835">
    <property type="entry name" value="BIOTIN PROTEIN LIGASE"/>
    <property type="match status" value="1"/>
</dbReference>
<keyword evidence="9" id="KW-1185">Reference proteome</keyword>
<evidence type="ECO:0000256" key="6">
    <source>
        <dbReference type="ARBA" id="ARBA00047846"/>
    </source>
</evidence>
<keyword evidence="2" id="KW-0547">Nucleotide-binding</keyword>
<dbReference type="GO" id="GO:0005737">
    <property type="term" value="C:cytoplasm"/>
    <property type="evidence" value="ECO:0007669"/>
    <property type="project" value="TreeGrafter"/>
</dbReference>
<dbReference type="PROSITE" id="PS51733">
    <property type="entry name" value="BPL_LPL_CATALYTIC"/>
    <property type="match status" value="1"/>
</dbReference>
<dbReference type="InterPro" id="IPR004408">
    <property type="entry name" value="Biotin_CoA_COase_ligase"/>
</dbReference>
<evidence type="ECO:0000259" key="7">
    <source>
        <dbReference type="PROSITE" id="PS51733"/>
    </source>
</evidence>
<comment type="caution">
    <text evidence="8">The sequence shown here is derived from an EMBL/GenBank/DDBJ whole genome shotgun (WGS) entry which is preliminary data.</text>
</comment>